<dbReference type="InterPro" id="IPR010982">
    <property type="entry name" value="Lambda_DNA-bd_dom_sf"/>
</dbReference>
<dbReference type="Gene3D" id="1.10.260.40">
    <property type="entry name" value="lambda repressor-like DNA-binding domains"/>
    <property type="match status" value="1"/>
</dbReference>
<feature type="domain" description="HTH cro/C1-type" evidence="2">
    <location>
        <begin position="5"/>
        <end position="60"/>
    </location>
</feature>
<dbReference type="InterPro" id="IPR001387">
    <property type="entry name" value="Cro/C1-type_HTH"/>
</dbReference>
<dbReference type="SMART" id="SM00530">
    <property type="entry name" value="HTH_XRE"/>
    <property type="match status" value="1"/>
</dbReference>
<dbReference type="PANTHER" id="PTHR46797">
    <property type="entry name" value="HTH-TYPE TRANSCRIPTIONAL REGULATOR"/>
    <property type="match status" value="1"/>
</dbReference>
<accession>A0ABY8KQ34</accession>
<dbReference type="CDD" id="cd00093">
    <property type="entry name" value="HTH_XRE"/>
    <property type="match status" value="1"/>
</dbReference>
<evidence type="ECO:0000259" key="2">
    <source>
        <dbReference type="PROSITE" id="PS50943"/>
    </source>
</evidence>
<dbReference type="PANTHER" id="PTHR46797:SF1">
    <property type="entry name" value="METHYLPHOSPHONATE SYNTHASE"/>
    <property type="match status" value="1"/>
</dbReference>
<keyword evidence="1" id="KW-0238">DNA-binding</keyword>
<dbReference type="EMBL" id="CP122283">
    <property type="protein sequence ID" value="WGF39916.1"/>
    <property type="molecule type" value="Genomic_DNA"/>
</dbReference>
<dbReference type="InterPro" id="IPR050807">
    <property type="entry name" value="TransReg_Diox_bact_type"/>
</dbReference>
<dbReference type="SUPFAM" id="SSF47413">
    <property type="entry name" value="lambda repressor-like DNA-binding domains"/>
    <property type="match status" value="1"/>
</dbReference>
<evidence type="ECO:0000313" key="4">
    <source>
        <dbReference type="Proteomes" id="UP001244564"/>
    </source>
</evidence>
<organism evidence="3 4">
    <name type="scientific">Lysinibacillus capsici</name>
    <dbReference type="NCBI Taxonomy" id="2115968"/>
    <lineage>
        <taxon>Bacteria</taxon>
        <taxon>Bacillati</taxon>
        <taxon>Bacillota</taxon>
        <taxon>Bacilli</taxon>
        <taxon>Bacillales</taxon>
        <taxon>Bacillaceae</taxon>
        <taxon>Lysinibacillus</taxon>
    </lineage>
</organism>
<dbReference type="Pfam" id="PF01381">
    <property type="entry name" value="HTH_3"/>
    <property type="match status" value="1"/>
</dbReference>
<sequence length="66" mass="7687">MGIRLKELREYRNLSRYRLAKLSGVNESTLQMIENSDNPNPTFRVMCKIADALEVSLDDLRKESEQ</sequence>
<evidence type="ECO:0000313" key="3">
    <source>
        <dbReference type="EMBL" id="WGF39916.1"/>
    </source>
</evidence>
<dbReference type="RefSeq" id="WP_279495579.1">
    <property type="nucleotide sequence ID" value="NZ_CP122283.1"/>
</dbReference>
<protein>
    <submittedName>
        <fullName evidence="3">Helix-turn-helix transcriptional regulator</fullName>
    </submittedName>
</protein>
<name>A0ABY8KQ34_9BACI</name>
<evidence type="ECO:0000256" key="1">
    <source>
        <dbReference type="ARBA" id="ARBA00023125"/>
    </source>
</evidence>
<dbReference type="Proteomes" id="UP001244564">
    <property type="component" value="Chromosome"/>
</dbReference>
<keyword evidence="4" id="KW-1185">Reference proteome</keyword>
<reference evidence="3 4" key="1">
    <citation type="submission" date="2023-04" db="EMBL/GenBank/DDBJ databases">
        <title>Genomic of Lysinibacillus capsici TSBLM.</title>
        <authorList>
            <person name="Hu X.S."/>
            <person name="Yu C.H."/>
        </authorList>
    </citation>
    <scope>NUCLEOTIDE SEQUENCE [LARGE SCALE GENOMIC DNA]</scope>
    <source>
        <strain evidence="3 4">TSBLM</strain>
    </source>
</reference>
<dbReference type="PROSITE" id="PS50943">
    <property type="entry name" value="HTH_CROC1"/>
    <property type="match status" value="1"/>
</dbReference>
<gene>
    <name evidence="3" type="ORF">QBO96_06520</name>
</gene>
<proteinExistence type="predicted"/>